<accession>A0A7X6R0P8</accession>
<feature type="domain" description="HTH arsR-type" evidence="1">
    <location>
        <begin position="10"/>
        <end position="107"/>
    </location>
</feature>
<reference evidence="2 3" key="1">
    <citation type="submission" date="2020-04" db="EMBL/GenBank/DDBJ databases">
        <title>MicrobeNet Type strains.</title>
        <authorList>
            <person name="Nicholson A.C."/>
        </authorList>
    </citation>
    <scope>NUCLEOTIDE SEQUENCE [LARGE SCALE GENOMIC DNA]</scope>
    <source>
        <strain evidence="2 3">ATCC BAA-788</strain>
    </source>
</reference>
<proteinExistence type="predicted"/>
<dbReference type="Gene3D" id="1.10.10.10">
    <property type="entry name" value="Winged helix-like DNA-binding domain superfamily/Winged helix DNA-binding domain"/>
    <property type="match status" value="1"/>
</dbReference>
<dbReference type="InterPro" id="IPR036390">
    <property type="entry name" value="WH_DNA-bd_sf"/>
</dbReference>
<evidence type="ECO:0000259" key="1">
    <source>
        <dbReference type="SMART" id="SM00418"/>
    </source>
</evidence>
<dbReference type="InterPro" id="IPR011991">
    <property type="entry name" value="ArsR-like_HTH"/>
</dbReference>
<dbReference type="Proteomes" id="UP000581206">
    <property type="component" value="Unassembled WGS sequence"/>
</dbReference>
<evidence type="ECO:0000313" key="3">
    <source>
        <dbReference type="Proteomes" id="UP000581206"/>
    </source>
</evidence>
<dbReference type="SUPFAM" id="SSF46785">
    <property type="entry name" value="Winged helix' DNA-binding domain"/>
    <property type="match status" value="1"/>
</dbReference>
<dbReference type="CDD" id="cd00090">
    <property type="entry name" value="HTH_ARSR"/>
    <property type="match status" value="1"/>
</dbReference>
<gene>
    <name evidence="2" type="ORF">HGA03_17965</name>
</gene>
<name>A0A7X6R0P8_9CELL</name>
<dbReference type="AlphaFoldDB" id="A0A7X6R0P8"/>
<keyword evidence="3" id="KW-1185">Reference proteome</keyword>
<organism evidence="2 3">
    <name type="scientific">Cellulomonas denverensis</name>
    <dbReference type="NCBI Taxonomy" id="264297"/>
    <lineage>
        <taxon>Bacteria</taxon>
        <taxon>Bacillati</taxon>
        <taxon>Actinomycetota</taxon>
        <taxon>Actinomycetes</taxon>
        <taxon>Micrococcales</taxon>
        <taxon>Cellulomonadaceae</taxon>
        <taxon>Cellulomonas</taxon>
    </lineage>
</organism>
<protein>
    <submittedName>
        <fullName evidence="2">Winged helix-turn-helix transcriptional regulator</fullName>
    </submittedName>
</protein>
<dbReference type="InterPro" id="IPR036388">
    <property type="entry name" value="WH-like_DNA-bd_sf"/>
</dbReference>
<comment type="caution">
    <text evidence="2">The sequence shown here is derived from an EMBL/GenBank/DDBJ whole genome shotgun (WGS) entry which is preliminary data.</text>
</comment>
<evidence type="ECO:0000313" key="2">
    <source>
        <dbReference type="EMBL" id="NKY24549.1"/>
    </source>
</evidence>
<sequence length="166" mass="18678">MTEPAPDPDADARALASTLRLRILRICLDESHTNREIAERLGKNPATVLHHVRTLVDRGFLAAEPVRRGPRGSREVPYRATGRSWRVPEFPGQQQVMLNAFLEELAEAPEDSVVMTRLGVRLSPDEHAELMRRVDEFFAELADREPTADGDPYSILFALHLDAGRM</sequence>
<dbReference type="GO" id="GO:0003700">
    <property type="term" value="F:DNA-binding transcription factor activity"/>
    <property type="evidence" value="ECO:0007669"/>
    <property type="project" value="InterPro"/>
</dbReference>
<dbReference type="EMBL" id="JAAXOX010000017">
    <property type="protein sequence ID" value="NKY24549.1"/>
    <property type="molecule type" value="Genomic_DNA"/>
</dbReference>
<dbReference type="SMART" id="SM00418">
    <property type="entry name" value="HTH_ARSR"/>
    <property type="match status" value="1"/>
</dbReference>
<dbReference type="RefSeq" id="WP_168631670.1">
    <property type="nucleotide sequence ID" value="NZ_BONL01000017.1"/>
</dbReference>
<dbReference type="Pfam" id="PF13412">
    <property type="entry name" value="HTH_24"/>
    <property type="match status" value="1"/>
</dbReference>
<dbReference type="InterPro" id="IPR001845">
    <property type="entry name" value="HTH_ArsR_DNA-bd_dom"/>
</dbReference>